<keyword evidence="2" id="KW-1185">Reference proteome</keyword>
<comment type="caution">
    <text evidence="1">The sequence shown here is derived from an EMBL/GenBank/DDBJ whole genome shotgun (WGS) entry which is preliminary data.</text>
</comment>
<evidence type="ECO:0000313" key="2">
    <source>
        <dbReference type="Proteomes" id="UP000807469"/>
    </source>
</evidence>
<sequence length="293" mass="33649">MAQITRYPSGKAPVDDSLYILDIPQELVDIVVEQVAESTTHRKEELHKCALISRAFYTSSSRCLFRSIEVVYDERVETRMKKLRKALETNPELISHIHCLRVSNRIRHPGYDYNISPHVAASYNQRQPKLLVLWKKWMKLGSTNKNLVWFLRKLFSAQVSTLEICGPPGGDFYDASWREFPQEVVTILLTIAQSHPHLRTLRIWGIGSLPGSILTRINRNSIISLELKNSITVTRGPSSQGAPLQFSELRFASLACGNEYEATILRKILESNAPLLKKLHIMLDHKYLFKFEY</sequence>
<dbReference type="AlphaFoldDB" id="A0A9P5YZ28"/>
<reference evidence="1" key="1">
    <citation type="submission" date="2020-11" db="EMBL/GenBank/DDBJ databases">
        <authorList>
            <consortium name="DOE Joint Genome Institute"/>
            <person name="Ahrendt S."/>
            <person name="Riley R."/>
            <person name="Andreopoulos W."/>
            <person name="Labutti K."/>
            <person name="Pangilinan J."/>
            <person name="Ruiz-Duenas F.J."/>
            <person name="Barrasa J.M."/>
            <person name="Sanchez-Garcia M."/>
            <person name="Camarero S."/>
            <person name="Miyauchi S."/>
            <person name="Serrano A."/>
            <person name="Linde D."/>
            <person name="Babiker R."/>
            <person name="Drula E."/>
            <person name="Ayuso-Fernandez I."/>
            <person name="Pacheco R."/>
            <person name="Padilla G."/>
            <person name="Ferreira P."/>
            <person name="Barriuso J."/>
            <person name="Kellner H."/>
            <person name="Castanera R."/>
            <person name="Alfaro M."/>
            <person name="Ramirez L."/>
            <person name="Pisabarro A.G."/>
            <person name="Kuo A."/>
            <person name="Tritt A."/>
            <person name="Lipzen A."/>
            <person name="He G."/>
            <person name="Yan M."/>
            <person name="Ng V."/>
            <person name="Cullen D."/>
            <person name="Martin F."/>
            <person name="Rosso M.-N."/>
            <person name="Henrissat B."/>
            <person name="Hibbett D."/>
            <person name="Martinez A.T."/>
            <person name="Grigoriev I.V."/>
        </authorList>
    </citation>
    <scope>NUCLEOTIDE SEQUENCE</scope>
    <source>
        <strain evidence="1">CIRM-BRFM 674</strain>
    </source>
</reference>
<gene>
    <name evidence="1" type="ORF">BDN70DRAFT_896282</name>
</gene>
<dbReference type="EMBL" id="MU155252">
    <property type="protein sequence ID" value="KAF9477718.1"/>
    <property type="molecule type" value="Genomic_DNA"/>
</dbReference>
<organism evidence="1 2">
    <name type="scientific">Pholiota conissans</name>
    <dbReference type="NCBI Taxonomy" id="109636"/>
    <lineage>
        <taxon>Eukaryota</taxon>
        <taxon>Fungi</taxon>
        <taxon>Dikarya</taxon>
        <taxon>Basidiomycota</taxon>
        <taxon>Agaricomycotina</taxon>
        <taxon>Agaricomycetes</taxon>
        <taxon>Agaricomycetidae</taxon>
        <taxon>Agaricales</taxon>
        <taxon>Agaricineae</taxon>
        <taxon>Strophariaceae</taxon>
        <taxon>Pholiota</taxon>
    </lineage>
</organism>
<proteinExistence type="predicted"/>
<name>A0A9P5YZ28_9AGAR</name>
<protein>
    <submittedName>
        <fullName evidence="1">Uncharacterized protein</fullName>
    </submittedName>
</protein>
<evidence type="ECO:0000313" key="1">
    <source>
        <dbReference type="EMBL" id="KAF9477718.1"/>
    </source>
</evidence>
<dbReference type="OrthoDB" id="2745898at2759"/>
<accession>A0A9P5YZ28</accession>
<dbReference type="Proteomes" id="UP000807469">
    <property type="component" value="Unassembled WGS sequence"/>
</dbReference>